<comment type="caution">
    <text evidence="5">The sequence shown here is derived from an EMBL/GenBank/DDBJ whole genome shotgun (WGS) entry which is preliminary data.</text>
</comment>
<dbReference type="InterPro" id="IPR001680">
    <property type="entry name" value="WD40_rpt"/>
</dbReference>
<evidence type="ECO:0000256" key="2">
    <source>
        <dbReference type="ARBA" id="ARBA00022737"/>
    </source>
</evidence>
<organism evidence="5 6">
    <name type="scientific">Pycnococcus provasolii</name>
    <dbReference type="NCBI Taxonomy" id="41880"/>
    <lineage>
        <taxon>Eukaryota</taxon>
        <taxon>Viridiplantae</taxon>
        <taxon>Chlorophyta</taxon>
        <taxon>Pseudoscourfieldiophyceae</taxon>
        <taxon>Pseudoscourfieldiales</taxon>
        <taxon>Pycnococcaceae</taxon>
        <taxon>Pycnococcus</taxon>
    </lineage>
</organism>
<evidence type="ECO:0000256" key="1">
    <source>
        <dbReference type="ARBA" id="ARBA00022574"/>
    </source>
</evidence>
<feature type="repeat" description="WD" evidence="4">
    <location>
        <begin position="106"/>
        <end position="139"/>
    </location>
</feature>
<sequence>MAAHPTAPPQLLATLSGHTDRVWCVSWSPDGTTLASCGADKTIRLWTRDTAPNTWTCKVILEDAHERTVRRVAWFPDGTKLAAASFDGTVSVWRRTASTWEVGAVLEGHENEVKCVDVDQAGVFLATCGRDKTVWIWELMDVGSGGGDAMDTDAGADEGLQPLEFECADLKRGHGGDVKSVVWHPCQPFFVSTSYDDSIRVWAHDPARDEWRCAQELADTASGGSAGHKGTVWNAAFEPMPARRDANAECRLATCSDDRGVIVWSATAAPGATADDPPQFHVQQSLADVHERSVLSIDWSRTGVFATGGSDDAICVYREAGLNHPFERVARVEHAHEGDVNCVTFCPAVGEDGSALMATAGDDKMVRLWTI</sequence>
<feature type="repeat" description="WD" evidence="4">
    <location>
        <begin position="15"/>
        <end position="46"/>
    </location>
</feature>
<dbReference type="GO" id="GO:0016226">
    <property type="term" value="P:iron-sulfur cluster assembly"/>
    <property type="evidence" value="ECO:0007669"/>
    <property type="project" value="UniProtKB-UniRule"/>
</dbReference>
<reference evidence="5" key="1">
    <citation type="submission" date="2020-10" db="EMBL/GenBank/DDBJ databases">
        <title>Unveiling of a novel bifunctional photoreceptor, Dualchrome1, isolated from a cosmopolitan green alga.</title>
        <authorList>
            <person name="Suzuki S."/>
            <person name="Kawachi M."/>
        </authorList>
    </citation>
    <scope>NUCLEOTIDE SEQUENCE</scope>
    <source>
        <strain evidence="5">NIES 2893</strain>
    </source>
</reference>
<protein>
    <recommendedName>
        <fullName evidence="3">Probable cytosolic iron-sulfur protein assembly protein CIAO1 homolog</fullName>
    </recommendedName>
</protein>
<gene>
    <name evidence="5" type="ORF">PPROV_000433800</name>
</gene>
<evidence type="ECO:0000313" key="6">
    <source>
        <dbReference type="Proteomes" id="UP000660262"/>
    </source>
</evidence>
<dbReference type="GO" id="GO:0097361">
    <property type="term" value="C:cytosolic [4Fe-4S] assembly targeting complex"/>
    <property type="evidence" value="ECO:0007669"/>
    <property type="project" value="InterPro"/>
</dbReference>
<evidence type="ECO:0000256" key="4">
    <source>
        <dbReference type="PROSITE-ProRule" id="PRU00221"/>
    </source>
</evidence>
<dbReference type="EMBL" id="BNJQ01000010">
    <property type="protein sequence ID" value="GHP05588.1"/>
    <property type="molecule type" value="Genomic_DNA"/>
</dbReference>
<dbReference type="Proteomes" id="UP000660262">
    <property type="component" value="Unassembled WGS sequence"/>
</dbReference>
<dbReference type="HAMAP" id="MF_03037">
    <property type="entry name" value="ciao1"/>
    <property type="match status" value="1"/>
</dbReference>
<dbReference type="PROSITE" id="PS00678">
    <property type="entry name" value="WD_REPEATS_1"/>
    <property type="match status" value="1"/>
</dbReference>
<dbReference type="Gene3D" id="2.130.10.10">
    <property type="entry name" value="YVTN repeat-like/Quinoprotein amine dehydrogenase"/>
    <property type="match status" value="2"/>
</dbReference>
<dbReference type="PROSITE" id="PS50082">
    <property type="entry name" value="WD_REPEATS_2"/>
    <property type="match status" value="5"/>
</dbReference>
<dbReference type="PANTHER" id="PTHR19920">
    <property type="entry name" value="WD40 PROTEIN CIAO1"/>
    <property type="match status" value="1"/>
</dbReference>
<dbReference type="InterPro" id="IPR036322">
    <property type="entry name" value="WD40_repeat_dom_sf"/>
</dbReference>
<dbReference type="SMART" id="SM00320">
    <property type="entry name" value="WD40"/>
    <property type="match status" value="7"/>
</dbReference>
<accession>A0A830HFL4</accession>
<name>A0A830HFL4_9CHLO</name>
<dbReference type="PANTHER" id="PTHR19920:SF0">
    <property type="entry name" value="CYTOSOLIC IRON-SULFUR PROTEIN ASSEMBLY PROTEIN CIAO1-RELATED"/>
    <property type="match status" value="1"/>
</dbReference>
<evidence type="ECO:0000313" key="5">
    <source>
        <dbReference type="EMBL" id="GHP05588.1"/>
    </source>
</evidence>
<comment type="function">
    <text evidence="3">Essential component of the cytosolic iron-sulfur (Fe/S) protein assembly machinery. Required for the maturation of extramitochondrial Fe/S proteins.</text>
</comment>
<feature type="repeat" description="WD" evidence="4">
    <location>
        <begin position="171"/>
        <end position="202"/>
    </location>
</feature>
<feature type="repeat" description="WD" evidence="4">
    <location>
        <begin position="333"/>
        <end position="371"/>
    </location>
</feature>
<keyword evidence="2" id="KW-0677">Repeat</keyword>
<dbReference type="InterPro" id="IPR019775">
    <property type="entry name" value="WD40_repeat_CS"/>
</dbReference>
<dbReference type="InterPro" id="IPR020472">
    <property type="entry name" value="WD40_PAC1"/>
</dbReference>
<dbReference type="Pfam" id="PF00400">
    <property type="entry name" value="WD40"/>
    <property type="match status" value="7"/>
</dbReference>
<dbReference type="PRINTS" id="PR00320">
    <property type="entry name" value="GPROTEINBRPT"/>
</dbReference>
<keyword evidence="6" id="KW-1185">Reference proteome</keyword>
<dbReference type="PROSITE" id="PS50294">
    <property type="entry name" value="WD_REPEATS_REGION"/>
    <property type="match status" value="5"/>
</dbReference>
<dbReference type="OrthoDB" id="284782at2759"/>
<dbReference type="CDD" id="cd00200">
    <property type="entry name" value="WD40"/>
    <property type="match status" value="1"/>
</dbReference>
<evidence type="ECO:0000256" key="3">
    <source>
        <dbReference type="HAMAP-Rule" id="MF_03037"/>
    </source>
</evidence>
<dbReference type="SUPFAM" id="SSF50978">
    <property type="entry name" value="WD40 repeat-like"/>
    <property type="match status" value="1"/>
</dbReference>
<proteinExistence type="inferred from homology"/>
<dbReference type="InterPro" id="IPR015943">
    <property type="entry name" value="WD40/YVTN_repeat-like_dom_sf"/>
</dbReference>
<keyword evidence="1 4" id="KW-0853">WD repeat</keyword>
<dbReference type="InterPro" id="IPR028608">
    <property type="entry name" value="CIAO1/Cia1"/>
</dbReference>
<comment type="similarity">
    <text evidence="3">Belongs to the WD repeat CIA1 family.</text>
</comment>
<feature type="repeat" description="WD" evidence="4">
    <location>
        <begin position="62"/>
        <end position="93"/>
    </location>
</feature>
<dbReference type="AlphaFoldDB" id="A0A830HFL4"/>